<feature type="transmembrane region" description="Helical" evidence="7">
    <location>
        <begin position="324"/>
        <end position="348"/>
    </location>
</feature>
<dbReference type="EMBL" id="FQXK01000017">
    <property type="protein sequence ID" value="SHI22378.1"/>
    <property type="molecule type" value="Genomic_DNA"/>
</dbReference>
<keyword evidence="5 7" id="KW-1133">Transmembrane helix</keyword>
<dbReference type="InterPro" id="IPR020846">
    <property type="entry name" value="MFS_dom"/>
</dbReference>
<dbReference type="PANTHER" id="PTHR23514">
    <property type="entry name" value="BYPASS OF STOP CODON PROTEIN 6"/>
    <property type="match status" value="1"/>
</dbReference>
<evidence type="ECO:0000259" key="8">
    <source>
        <dbReference type="PROSITE" id="PS50850"/>
    </source>
</evidence>
<proteinExistence type="inferred from homology"/>
<comment type="similarity">
    <text evidence="2">Belongs to the major facilitator superfamily.</text>
</comment>
<dbReference type="SUPFAM" id="SSF103473">
    <property type="entry name" value="MFS general substrate transporter"/>
    <property type="match status" value="1"/>
</dbReference>
<dbReference type="GO" id="GO:0005886">
    <property type="term" value="C:plasma membrane"/>
    <property type="evidence" value="ECO:0007669"/>
    <property type="project" value="UniProtKB-SubCell"/>
</dbReference>
<gene>
    <name evidence="9" type="ORF">SAMN02745229_02178</name>
</gene>
<dbReference type="STRING" id="1121131.SAMN02745229_02178"/>
<dbReference type="InterPro" id="IPR011701">
    <property type="entry name" value="MFS"/>
</dbReference>
<dbReference type="Gene3D" id="1.20.1250.20">
    <property type="entry name" value="MFS general substrate transporter like domains"/>
    <property type="match status" value="2"/>
</dbReference>
<dbReference type="PANTHER" id="PTHR23514:SF3">
    <property type="entry name" value="BYPASS OF STOP CODON PROTEIN 6"/>
    <property type="match status" value="1"/>
</dbReference>
<accession>A0A1M5ZDU4</accession>
<keyword evidence="6 7" id="KW-0472">Membrane</keyword>
<dbReference type="Proteomes" id="UP000184278">
    <property type="component" value="Unassembled WGS sequence"/>
</dbReference>
<dbReference type="OrthoDB" id="2018929at2"/>
<comment type="subcellular location">
    <subcellularLocation>
        <location evidence="1">Cell membrane</location>
        <topology evidence="1">Multi-pass membrane protein</topology>
    </subcellularLocation>
</comment>
<keyword evidence="3" id="KW-0813">Transport</keyword>
<dbReference type="AlphaFoldDB" id="A0A1M5ZDU4"/>
<evidence type="ECO:0000313" key="9">
    <source>
        <dbReference type="EMBL" id="SHI22378.1"/>
    </source>
</evidence>
<feature type="transmembrane region" description="Helical" evidence="7">
    <location>
        <begin position="360"/>
        <end position="379"/>
    </location>
</feature>
<feature type="transmembrane region" description="Helical" evidence="7">
    <location>
        <begin position="127"/>
        <end position="145"/>
    </location>
</feature>
<feature type="transmembrane region" description="Helical" evidence="7">
    <location>
        <begin position="34"/>
        <end position="57"/>
    </location>
</feature>
<dbReference type="PROSITE" id="PS50850">
    <property type="entry name" value="MFS"/>
    <property type="match status" value="1"/>
</dbReference>
<dbReference type="Pfam" id="PF07690">
    <property type="entry name" value="MFS_1"/>
    <property type="match status" value="1"/>
</dbReference>
<feature type="transmembrane region" description="Helical" evidence="7">
    <location>
        <begin position="92"/>
        <end position="115"/>
    </location>
</feature>
<feature type="transmembrane region" description="Helical" evidence="7">
    <location>
        <begin position="157"/>
        <end position="176"/>
    </location>
</feature>
<reference evidence="10" key="1">
    <citation type="submission" date="2016-11" db="EMBL/GenBank/DDBJ databases">
        <authorList>
            <person name="Varghese N."/>
            <person name="Submissions S."/>
        </authorList>
    </citation>
    <scope>NUCLEOTIDE SEQUENCE [LARGE SCALE GENOMIC DNA]</scope>
    <source>
        <strain evidence="10">DSM 3071</strain>
    </source>
</reference>
<name>A0A1M5ZDU4_BUTFI</name>
<evidence type="ECO:0000256" key="3">
    <source>
        <dbReference type="ARBA" id="ARBA00022448"/>
    </source>
</evidence>
<evidence type="ECO:0000256" key="4">
    <source>
        <dbReference type="ARBA" id="ARBA00022692"/>
    </source>
</evidence>
<evidence type="ECO:0000256" key="2">
    <source>
        <dbReference type="ARBA" id="ARBA00008335"/>
    </source>
</evidence>
<evidence type="ECO:0000256" key="1">
    <source>
        <dbReference type="ARBA" id="ARBA00004651"/>
    </source>
</evidence>
<sequence length="389" mass="41996">MILWLYLFLIIFINGFEAGGYQASIYSIKQTYDLSITEMGLFASVELFATMLAPILLGSWADRTKKTKCLLILLGIQIVFSLTIFLSNISAIFIACIFFLGLTTSALQFIAIATLAESYPASGKKKIGFMTSMYALGALLAPLFVDFYLSRGVSWRMIFLMLTVGSVIAFAGVFACRNRNFENAIGQVDEINEGNEGFVIAGVLLLCVVMCIYVGFENGFAYFVDALFIKELNSPYGNYALSIFWAVMIPSRVLVGIFSKHARKILIAAVITIPVVTTIIAMMSEGSIVMALCIPLGFASGAIYPSVLTTLMRFSGDKKATATAMITTATGIGGAAFTALSGVLAGIYENHLSGNFAIRATMVTLAAFFLLSIEAVLALKKIGKVKEAK</sequence>
<feature type="transmembrane region" description="Helical" evidence="7">
    <location>
        <begin position="289"/>
        <end position="312"/>
    </location>
</feature>
<dbReference type="InterPro" id="IPR036259">
    <property type="entry name" value="MFS_trans_sf"/>
</dbReference>
<keyword evidence="4 7" id="KW-0812">Transmembrane</keyword>
<keyword evidence="10" id="KW-1185">Reference proteome</keyword>
<feature type="domain" description="Major facilitator superfamily (MFS) profile" evidence="8">
    <location>
        <begin position="3"/>
        <end position="384"/>
    </location>
</feature>
<dbReference type="RefSeq" id="WP_073387707.1">
    <property type="nucleotide sequence ID" value="NZ_FQXK01000017.1"/>
</dbReference>
<evidence type="ECO:0000256" key="6">
    <source>
        <dbReference type="ARBA" id="ARBA00023136"/>
    </source>
</evidence>
<organism evidence="9 10">
    <name type="scientific">Butyrivibrio fibrisolvens DSM 3071</name>
    <dbReference type="NCBI Taxonomy" id="1121131"/>
    <lineage>
        <taxon>Bacteria</taxon>
        <taxon>Bacillati</taxon>
        <taxon>Bacillota</taxon>
        <taxon>Clostridia</taxon>
        <taxon>Lachnospirales</taxon>
        <taxon>Lachnospiraceae</taxon>
        <taxon>Butyrivibrio</taxon>
    </lineage>
</organism>
<feature type="transmembrane region" description="Helical" evidence="7">
    <location>
        <begin position="236"/>
        <end position="258"/>
    </location>
</feature>
<dbReference type="GO" id="GO:0022857">
    <property type="term" value="F:transmembrane transporter activity"/>
    <property type="evidence" value="ECO:0007669"/>
    <property type="project" value="InterPro"/>
</dbReference>
<protein>
    <submittedName>
        <fullName evidence="9">Predicted arabinose efflux permease, MFS family</fullName>
    </submittedName>
</protein>
<evidence type="ECO:0000256" key="5">
    <source>
        <dbReference type="ARBA" id="ARBA00022989"/>
    </source>
</evidence>
<dbReference type="InterPro" id="IPR051788">
    <property type="entry name" value="MFS_Transporter"/>
</dbReference>
<dbReference type="GeneID" id="89509658"/>
<evidence type="ECO:0000313" key="10">
    <source>
        <dbReference type="Proteomes" id="UP000184278"/>
    </source>
</evidence>
<evidence type="ECO:0000256" key="7">
    <source>
        <dbReference type="SAM" id="Phobius"/>
    </source>
</evidence>
<feature type="transmembrane region" description="Helical" evidence="7">
    <location>
        <begin position="69"/>
        <end position="86"/>
    </location>
</feature>
<feature type="transmembrane region" description="Helical" evidence="7">
    <location>
        <begin position="265"/>
        <end position="283"/>
    </location>
</feature>
<feature type="transmembrane region" description="Helical" evidence="7">
    <location>
        <begin position="197"/>
        <end position="216"/>
    </location>
</feature>